<comment type="caution">
    <text evidence="3">The sequence shown here is derived from an EMBL/GenBank/DDBJ whole genome shotgun (WGS) entry which is preliminary data.</text>
</comment>
<keyword evidence="2" id="KW-0812">Transmembrane</keyword>
<keyword evidence="2" id="KW-1133">Transmembrane helix</keyword>
<organism evidence="3 4">
    <name type="scientific">Durusdinium trenchii</name>
    <dbReference type="NCBI Taxonomy" id="1381693"/>
    <lineage>
        <taxon>Eukaryota</taxon>
        <taxon>Sar</taxon>
        <taxon>Alveolata</taxon>
        <taxon>Dinophyceae</taxon>
        <taxon>Suessiales</taxon>
        <taxon>Symbiodiniaceae</taxon>
        <taxon>Durusdinium</taxon>
    </lineage>
</organism>
<feature type="compositionally biased region" description="Low complexity" evidence="1">
    <location>
        <begin position="35"/>
        <end position="50"/>
    </location>
</feature>
<keyword evidence="4" id="KW-1185">Reference proteome</keyword>
<keyword evidence="2" id="KW-0472">Membrane</keyword>
<evidence type="ECO:0000313" key="3">
    <source>
        <dbReference type="EMBL" id="CAK9055986.1"/>
    </source>
</evidence>
<evidence type="ECO:0000256" key="1">
    <source>
        <dbReference type="SAM" id="MobiDB-lite"/>
    </source>
</evidence>
<feature type="transmembrane region" description="Helical" evidence="2">
    <location>
        <begin position="185"/>
        <end position="208"/>
    </location>
</feature>
<sequence>MAFAPVVTFKENTAGRAASTAEPSPISTEAQMDRSTSSNPSLPLSPESRPQLDMEVVESTNSAAFMLLTVPRERSSPQGLRGPSPSCYGPLPTVLGRRDCSKSSSKSIAACYQLNPSSPQSGSLGLPRSPNTSSWLPARFRREVSEDGFGPSYLDTAAASRESDITLRKWSVGVRTLLQLQEGHFAYWILFFALTSVLLVVTALYAVFMAPRDDLQTIDWRLRHDLTEQPEPGCIVADHAGFYSILAASAVAGCAACLMFVNAGHSAHILSAAGYALLNWFQGLVAAILPAHERAKNGCAYGMMQKTFAPQEMSSYDNVDYYKEYYGVIIVRTLLFLVGLIWMQHLMVRRVLAVETTSRRYLGGKCLATNIAVQKVAAIVACGVSVWIYTSLDDVEPAPEVQEAAASLHFLGHVSFWQRCSQCTYFVGLLFFQLILGGLNVILFIGTAVTVLVVMRIILRDLSKALVVTNEFAQTHPRTRRAGQQLKRARTVVRRQLAGVALNVLASFGVVPLAVKTILDGRGYISEQELALRTAAQVLDIASCVAAALILSGGYRRPVEGRKVPVSQGDAAEPCTCQFATLESVQAKPPNMTRASTSMSVSGLLRSSSAWKAKVMDLAERGVTVRELLSFYRNLKTVMPHFRPSIHTTHDVVRHAIIPMTKHKKTSYVQAFSERVQQPGKMVTHWWGNRFVDLIAAVVADALEESSYGLVSRLLQKEIDVIEKMLERCDRLDDCYWICAFCVNQHAAICDHNHDTKDSLTGLPHPLCDCGLPKHLGRMRFWSSFHVGRCGLVNIRGL</sequence>
<feature type="transmembrane region" description="Helical" evidence="2">
    <location>
        <begin position="273"/>
        <end position="291"/>
    </location>
</feature>
<feature type="transmembrane region" description="Helical" evidence="2">
    <location>
        <begin position="425"/>
        <end position="454"/>
    </location>
</feature>
<dbReference type="EMBL" id="CAXAMN010020335">
    <property type="protein sequence ID" value="CAK9055986.1"/>
    <property type="molecule type" value="Genomic_DNA"/>
</dbReference>
<feature type="compositionally biased region" description="Polar residues" evidence="1">
    <location>
        <begin position="21"/>
        <end position="34"/>
    </location>
</feature>
<name>A0ABP0MXC8_9DINO</name>
<feature type="transmembrane region" description="Helical" evidence="2">
    <location>
        <begin position="240"/>
        <end position="261"/>
    </location>
</feature>
<proteinExistence type="predicted"/>
<protein>
    <submittedName>
        <fullName evidence="3">Uncharacterized protein</fullName>
    </submittedName>
</protein>
<gene>
    <name evidence="3" type="ORF">CCMP2556_LOCUS27787</name>
</gene>
<accession>A0ABP0MXC8</accession>
<feature type="transmembrane region" description="Helical" evidence="2">
    <location>
        <begin position="367"/>
        <end position="389"/>
    </location>
</feature>
<dbReference type="Proteomes" id="UP001642484">
    <property type="component" value="Unassembled WGS sequence"/>
</dbReference>
<feature type="transmembrane region" description="Helical" evidence="2">
    <location>
        <begin position="497"/>
        <end position="515"/>
    </location>
</feature>
<reference evidence="3 4" key="1">
    <citation type="submission" date="2024-02" db="EMBL/GenBank/DDBJ databases">
        <authorList>
            <person name="Chen Y."/>
            <person name="Shah S."/>
            <person name="Dougan E. K."/>
            <person name="Thang M."/>
            <person name="Chan C."/>
        </authorList>
    </citation>
    <scope>NUCLEOTIDE SEQUENCE [LARGE SCALE GENOMIC DNA]</scope>
</reference>
<evidence type="ECO:0000313" key="4">
    <source>
        <dbReference type="Proteomes" id="UP001642484"/>
    </source>
</evidence>
<feature type="transmembrane region" description="Helical" evidence="2">
    <location>
        <begin position="325"/>
        <end position="346"/>
    </location>
</feature>
<feature type="region of interest" description="Disordered" evidence="1">
    <location>
        <begin position="11"/>
        <end position="50"/>
    </location>
</feature>
<evidence type="ECO:0000256" key="2">
    <source>
        <dbReference type="SAM" id="Phobius"/>
    </source>
</evidence>